<feature type="compositionally biased region" description="Polar residues" evidence="8">
    <location>
        <begin position="252"/>
        <end position="265"/>
    </location>
</feature>
<sequence>MAKYKQGFNSKARQGSVDKQLKYKQKAQKIYQERNSSENASPEDRELELQKMLRRHELARPESDARKRVRLAMQFPEHANQAKKKRLEKYIERQVRKEEKDILLEKLASKKIDSSKLTSLANLGYKVGGKKKERLDDLESGSDQDSDDSELESDSDSQIESGDDTKTNGSGAETNKNLNNSSAILANFGSSFSNLPVKQKNKVEKGEKMSWRKRLGIELDEIAKEDDESDSSEISDSEESDSNESDDEGSITEESNGNDTNAVDNNSDKGTLELNKKASEQSDTESPGETSSEEDSQDSDDETGEYFNNNEKSAGTEFAEWAQTHEVAPVVIPKVENYVHKPREEEPQPQADSTKEGYHERTEMEPVLVTRTEEIEEIRSKLPAVAAEQRIMEIIHHFDVCVVTGETGSGKTTQVPQFLFEAGYCNNKQMIGITQPRRVAAVSMAQRIGEELNGFAKVGYQIRFDRKVDNSTQIKLMTDGVLIREMSTDLLLTKYSCLIIDEAHERSVNTDILIGLLSRIVIYRRQQNNPLKLIIMSATLRVTDFVDNSKLFRITPQVINIDSRQFTVTNHFSRRTNPDYVDEAITKVKRIHNRLPDGGILVFLTGKEEIERVVEALSEPNTRRTTPAVQFSSKNSCLEDEFMDANVDEEVVNDLDDFKSDEQEDDIEEGVDMTQERSSKKLKVLPLYSLLSTEDQMRVFEKCPKNTRLCVVATNVAETSLTIPNIKYVVDCGRSKQKVFENGVQRFSIKYTSKASADQRSGRAGRTGPGHCYRLYSSAVFERDFPQFMDPEILRMPVEGLVLQMKAMGIDKIDNFPFPTEIPNSSLKDAIRTLQCLLALDSEGKITELGNQMSLFPLAPRHAKMLLIGNQNKCLNLIIGLVSAMSVPNLFNYPSSTSDPDNVKEDEDKKESKLPVIQAQADVLQSLAAIAAYSWTPTSDICVSLSLRYKAMRETEELRKQLCRLVAQILAPDGVSTLQKQLSEPLNIPTPTQISTLMQVVAAAYIDQVAIRQHLVHPSEETQKLSVRQVSRTPYETCSGQVVYIHPSTIMKQAPDLIVYESLLVSSTDKVRMRPLTVVSLSQLSLLAKSTPLLTYSKPLGGVYKAKVYEKRGETYQESWVVPRFGFSQWDLPPRKIKQVRRQGRWINLE</sequence>
<evidence type="ECO:0000313" key="12">
    <source>
        <dbReference type="Proteomes" id="UP001362899"/>
    </source>
</evidence>
<dbReference type="Gene3D" id="1.20.120.1080">
    <property type="match status" value="1"/>
</dbReference>
<dbReference type="InterPro" id="IPR027417">
    <property type="entry name" value="P-loop_NTPase"/>
</dbReference>
<dbReference type="Pfam" id="PF00271">
    <property type="entry name" value="Helicase_C"/>
    <property type="match status" value="1"/>
</dbReference>
<dbReference type="Proteomes" id="UP001362899">
    <property type="component" value="Unassembled WGS sequence"/>
</dbReference>
<dbReference type="Pfam" id="PF21010">
    <property type="entry name" value="HA2_C"/>
    <property type="match status" value="1"/>
</dbReference>
<keyword evidence="3" id="KW-0547">Nucleotide-binding</keyword>
<name>A0AAV5REJ8_STABA</name>
<dbReference type="FunFam" id="3.40.50.300:FF:000637">
    <property type="entry name" value="ATP-dependent RNA helicase DHX37/DHR1"/>
    <property type="match status" value="1"/>
</dbReference>
<feature type="region of interest" description="Disordered" evidence="8">
    <location>
        <begin position="340"/>
        <end position="361"/>
    </location>
</feature>
<feature type="region of interest" description="Disordered" evidence="8">
    <location>
        <begin position="1"/>
        <end position="46"/>
    </location>
</feature>
<dbReference type="InterPro" id="IPR002464">
    <property type="entry name" value="DNA/RNA_helicase_DEAH_CS"/>
</dbReference>
<dbReference type="PROSITE" id="PS51194">
    <property type="entry name" value="HELICASE_CTER"/>
    <property type="match status" value="1"/>
</dbReference>
<evidence type="ECO:0000256" key="4">
    <source>
        <dbReference type="ARBA" id="ARBA00022801"/>
    </source>
</evidence>
<feature type="domain" description="Helicase ATP-binding" evidence="9">
    <location>
        <begin position="392"/>
        <end position="558"/>
    </location>
</feature>
<dbReference type="InterPro" id="IPR011545">
    <property type="entry name" value="DEAD/DEAH_box_helicase_dom"/>
</dbReference>
<organism evidence="11 12">
    <name type="scientific">Starmerella bacillaris</name>
    <name type="common">Yeast</name>
    <name type="synonym">Candida zemplinina</name>
    <dbReference type="NCBI Taxonomy" id="1247836"/>
    <lineage>
        <taxon>Eukaryota</taxon>
        <taxon>Fungi</taxon>
        <taxon>Dikarya</taxon>
        <taxon>Ascomycota</taxon>
        <taxon>Saccharomycotina</taxon>
        <taxon>Dipodascomycetes</taxon>
        <taxon>Dipodascales</taxon>
        <taxon>Trichomonascaceae</taxon>
        <taxon>Starmerella</taxon>
    </lineage>
</organism>
<reference evidence="11 12" key="1">
    <citation type="journal article" date="2023" name="Elife">
        <title>Identification of key yeast species and microbe-microbe interactions impacting larval growth of Drosophila in the wild.</title>
        <authorList>
            <person name="Mure A."/>
            <person name="Sugiura Y."/>
            <person name="Maeda R."/>
            <person name="Honda K."/>
            <person name="Sakurai N."/>
            <person name="Takahashi Y."/>
            <person name="Watada M."/>
            <person name="Katoh T."/>
            <person name="Gotoh A."/>
            <person name="Gotoh Y."/>
            <person name="Taniguchi I."/>
            <person name="Nakamura K."/>
            <person name="Hayashi T."/>
            <person name="Katayama T."/>
            <person name="Uemura T."/>
            <person name="Hattori Y."/>
        </authorList>
    </citation>
    <scope>NUCLEOTIDE SEQUENCE [LARGE SCALE GENOMIC DNA]</scope>
    <source>
        <strain evidence="11 12">SB-73</strain>
    </source>
</reference>
<dbReference type="PANTHER" id="PTHR18934">
    <property type="entry name" value="ATP-DEPENDENT RNA HELICASE"/>
    <property type="match status" value="1"/>
</dbReference>
<dbReference type="PROSITE" id="PS00690">
    <property type="entry name" value="DEAH_ATP_HELICASE"/>
    <property type="match status" value="1"/>
</dbReference>
<dbReference type="GO" id="GO:0005730">
    <property type="term" value="C:nucleolus"/>
    <property type="evidence" value="ECO:0007669"/>
    <property type="project" value="TreeGrafter"/>
</dbReference>
<dbReference type="InterPro" id="IPR001650">
    <property type="entry name" value="Helicase_C-like"/>
</dbReference>
<feature type="compositionally biased region" description="Basic and acidic residues" evidence="8">
    <location>
        <begin position="266"/>
        <end position="280"/>
    </location>
</feature>
<dbReference type="Pfam" id="PF04408">
    <property type="entry name" value="WHD_HA2"/>
    <property type="match status" value="1"/>
</dbReference>
<dbReference type="Gene3D" id="3.40.50.300">
    <property type="entry name" value="P-loop containing nucleotide triphosphate hydrolases"/>
    <property type="match status" value="2"/>
</dbReference>
<dbReference type="InterPro" id="IPR007502">
    <property type="entry name" value="Helicase-assoc_dom"/>
</dbReference>
<dbReference type="Pfam" id="PF07717">
    <property type="entry name" value="OB_NTP_bind"/>
    <property type="match status" value="1"/>
</dbReference>
<dbReference type="EMBL" id="BTGC01000001">
    <property type="protein sequence ID" value="GMM49168.1"/>
    <property type="molecule type" value="Genomic_DNA"/>
</dbReference>
<feature type="domain" description="Helicase C-terminal" evidence="10">
    <location>
        <begin position="580"/>
        <end position="809"/>
    </location>
</feature>
<evidence type="ECO:0000256" key="6">
    <source>
        <dbReference type="ARBA" id="ARBA00022840"/>
    </source>
</evidence>
<keyword evidence="5 11" id="KW-0347">Helicase</keyword>
<keyword evidence="6" id="KW-0067">ATP-binding</keyword>
<dbReference type="GO" id="GO:0005524">
    <property type="term" value="F:ATP binding"/>
    <property type="evidence" value="ECO:0007669"/>
    <property type="project" value="UniProtKB-KW"/>
</dbReference>
<dbReference type="InterPro" id="IPR048333">
    <property type="entry name" value="HA2_WH"/>
</dbReference>
<dbReference type="EC" id="3.6.4.13" evidence="2"/>
<dbReference type="SUPFAM" id="SSF52540">
    <property type="entry name" value="P-loop containing nucleoside triphosphate hydrolases"/>
    <property type="match status" value="1"/>
</dbReference>
<evidence type="ECO:0000256" key="2">
    <source>
        <dbReference type="ARBA" id="ARBA00012552"/>
    </source>
</evidence>
<gene>
    <name evidence="11" type="ORF">DASB73_001260</name>
</gene>
<dbReference type="InterPro" id="IPR011709">
    <property type="entry name" value="DEAD-box_helicase_OB_fold"/>
</dbReference>
<evidence type="ECO:0000313" key="11">
    <source>
        <dbReference type="EMBL" id="GMM49168.1"/>
    </source>
</evidence>
<protein>
    <recommendedName>
        <fullName evidence="2">RNA helicase</fullName>
        <ecNumber evidence="2">3.6.4.13</ecNumber>
    </recommendedName>
</protein>
<feature type="compositionally biased region" description="Acidic residues" evidence="8">
    <location>
        <begin position="291"/>
        <end position="304"/>
    </location>
</feature>
<feature type="compositionally biased region" description="Basic and acidic residues" evidence="8">
    <location>
        <begin position="31"/>
        <end position="46"/>
    </location>
</feature>
<accession>A0AAV5REJ8</accession>
<keyword evidence="4" id="KW-0378">Hydrolase</keyword>
<dbReference type="GO" id="GO:1990904">
    <property type="term" value="C:ribonucleoprotein complex"/>
    <property type="evidence" value="ECO:0007669"/>
    <property type="project" value="UniProtKB-ARBA"/>
</dbReference>
<feature type="compositionally biased region" description="Basic and acidic residues" evidence="8">
    <location>
        <begin position="201"/>
        <end position="210"/>
    </location>
</feature>
<feature type="compositionally biased region" description="Acidic residues" evidence="8">
    <location>
        <begin position="218"/>
        <end position="251"/>
    </location>
</feature>
<evidence type="ECO:0000256" key="7">
    <source>
        <dbReference type="ARBA" id="ARBA00047984"/>
    </source>
</evidence>
<evidence type="ECO:0000256" key="1">
    <source>
        <dbReference type="ARBA" id="ARBA00008792"/>
    </source>
</evidence>
<dbReference type="PROSITE" id="PS51192">
    <property type="entry name" value="HELICASE_ATP_BIND_1"/>
    <property type="match status" value="1"/>
</dbReference>
<evidence type="ECO:0000256" key="5">
    <source>
        <dbReference type="ARBA" id="ARBA00022806"/>
    </source>
</evidence>
<keyword evidence="12" id="KW-1185">Reference proteome</keyword>
<evidence type="ECO:0000256" key="8">
    <source>
        <dbReference type="SAM" id="MobiDB-lite"/>
    </source>
</evidence>
<dbReference type="AlphaFoldDB" id="A0AAV5REJ8"/>
<feature type="compositionally biased region" description="Acidic residues" evidence="8">
    <location>
        <begin position="136"/>
        <end position="157"/>
    </location>
</feature>
<evidence type="ECO:0000259" key="9">
    <source>
        <dbReference type="PROSITE" id="PS51192"/>
    </source>
</evidence>
<dbReference type="GO" id="GO:0003724">
    <property type="term" value="F:RNA helicase activity"/>
    <property type="evidence" value="ECO:0007669"/>
    <property type="project" value="UniProtKB-EC"/>
</dbReference>
<proteinExistence type="inferred from homology"/>
<dbReference type="Pfam" id="PF00270">
    <property type="entry name" value="DEAD"/>
    <property type="match status" value="1"/>
</dbReference>
<dbReference type="CDD" id="cd18791">
    <property type="entry name" value="SF2_C_RHA"/>
    <property type="match status" value="1"/>
</dbReference>
<feature type="region of interest" description="Disordered" evidence="8">
    <location>
        <begin position="131"/>
        <end position="309"/>
    </location>
</feature>
<dbReference type="InterPro" id="IPR014001">
    <property type="entry name" value="Helicase_ATP-bd"/>
</dbReference>
<comment type="caution">
    <text evidence="11">The sequence shown here is derived from an EMBL/GenBank/DDBJ whole genome shotgun (WGS) entry which is preliminary data.</text>
</comment>
<dbReference type="SMART" id="SM00490">
    <property type="entry name" value="HELICc"/>
    <property type="match status" value="1"/>
</dbReference>
<dbReference type="SMART" id="SM00847">
    <property type="entry name" value="HA2"/>
    <property type="match status" value="1"/>
</dbReference>
<evidence type="ECO:0000256" key="3">
    <source>
        <dbReference type="ARBA" id="ARBA00022741"/>
    </source>
</evidence>
<comment type="similarity">
    <text evidence="1">Belongs to the DEAD box helicase family. DEAH subfamily.</text>
</comment>
<evidence type="ECO:0000259" key="10">
    <source>
        <dbReference type="PROSITE" id="PS51194"/>
    </source>
</evidence>
<dbReference type="PANTHER" id="PTHR18934:SF99">
    <property type="entry name" value="ATP-DEPENDENT RNA HELICASE DHX37-RELATED"/>
    <property type="match status" value="1"/>
</dbReference>
<comment type="catalytic activity">
    <reaction evidence="7">
        <text>ATP + H2O = ADP + phosphate + H(+)</text>
        <dbReference type="Rhea" id="RHEA:13065"/>
        <dbReference type="ChEBI" id="CHEBI:15377"/>
        <dbReference type="ChEBI" id="CHEBI:15378"/>
        <dbReference type="ChEBI" id="CHEBI:30616"/>
        <dbReference type="ChEBI" id="CHEBI:43474"/>
        <dbReference type="ChEBI" id="CHEBI:456216"/>
        <dbReference type="EC" id="3.6.4.13"/>
    </reaction>
</comment>
<dbReference type="SMART" id="SM00487">
    <property type="entry name" value="DEXDc"/>
    <property type="match status" value="1"/>
</dbReference>
<feature type="compositionally biased region" description="Polar residues" evidence="8">
    <location>
        <begin position="167"/>
        <end position="196"/>
    </location>
</feature>
<dbReference type="GO" id="GO:0016787">
    <property type="term" value="F:hydrolase activity"/>
    <property type="evidence" value="ECO:0007669"/>
    <property type="project" value="UniProtKB-KW"/>
</dbReference>
<dbReference type="GO" id="GO:0000462">
    <property type="term" value="P:maturation of SSU-rRNA from tricistronic rRNA transcript (SSU-rRNA, 5.8S rRNA, LSU-rRNA)"/>
    <property type="evidence" value="ECO:0007669"/>
    <property type="project" value="TreeGrafter"/>
</dbReference>
<dbReference type="GO" id="GO:0003723">
    <property type="term" value="F:RNA binding"/>
    <property type="evidence" value="ECO:0007669"/>
    <property type="project" value="TreeGrafter"/>
</dbReference>